<proteinExistence type="predicted"/>
<accession>A0A4P6K1H8</accession>
<evidence type="ECO:0000313" key="1">
    <source>
        <dbReference type="EMBL" id="QBD81326.1"/>
    </source>
</evidence>
<dbReference type="Proteomes" id="UP000290365">
    <property type="component" value="Chromosome"/>
</dbReference>
<evidence type="ECO:0000313" key="2">
    <source>
        <dbReference type="Proteomes" id="UP000290365"/>
    </source>
</evidence>
<dbReference type="AlphaFoldDB" id="A0A4P6K1H8"/>
<sequence length="81" mass="9278">MGMLRIMSRRGDDRIMWDSNKLETSNPEAVAAVQEAERIFKEERMRGATAFRVEPGKPVERIEKFDRTAEQIVMVPRVVGG</sequence>
<name>A0A4P6K1H8_KTERU</name>
<protein>
    <submittedName>
        <fullName evidence="1">Uncharacterized protein</fullName>
    </submittedName>
</protein>
<dbReference type="EMBL" id="CP035758">
    <property type="protein sequence ID" value="QBD81326.1"/>
    <property type="molecule type" value="Genomic_DNA"/>
</dbReference>
<gene>
    <name evidence="1" type="ORF">EPA93_37270</name>
</gene>
<keyword evidence="2" id="KW-1185">Reference proteome</keyword>
<dbReference type="OrthoDB" id="8779602at2"/>
<reference evidence="1 2" key="1">
    <citation type="submission" date="2019-01" db="EMBL/GenBank/DDBJ databases">
        <title>Ktedonosporobacter rubrisoli SCAWS-G2.</title>
        <authorList>
            <person name="Huang Y."/>
            <person name="Yan B."/>
        </authorList>
    </citation>
    <scope>NUCLEOTIDE SEQUENCE [LARGE SCALE GENOMIC DNA]</scope>
    <source>
        <strain evidence="1 2">SCAWS-G2</strain>
    </source>
</reference>
<organism evidence="1 2">
    <name type="scientific">Ktedonosporobacter rubrisoli</name>
    <dbReference type="NCBI Taxonomy" id="2509675"/>
    <lineage>
        <taxon>Bacteria</taxon>
        <taxon>Bacillati</taxon>
        <taxon>Chloroflexota</taxon>
        <taxon>Ktedonobacteria</taxon>
        <taxon>Ktedonobacterales</taxon>
        <taxon>Ktedonosporobacteraceae</taxon>
        <taxon>Ktedonosporobacter</taxon>
    </lineage>
</organism>
<dbReference type="KEGG" id="kbs:EPA93_37270"/>